<evidence type="ECO:0000256" key="1">
    <source>
        <dbReference type="SAM" id="MobiDB-lite"/>
    </source>
</evidence>
<dbReference type="OMA" id="NIARGGC"/>
<dbReference type="EnsemblPlants" id="Bo6g076450.1">
    <property type="protein sequence ID" value="Bo6g076450.1"/>
    <property type="gene ID" value="Bo6g076450"/>
</dbReference>
<dbReference type="Proteomes" id="UP000032141">
    <property type="component" value="Chromosome C6"/>
</dbReference>
<sequence length="304" mass="33481">MVRRQDVDFYRWFSRKELRSLCKKYSLPANRSTSEYMAESLASYLEKNCFNSVGFGIQDSPGAHSRVPASRKRDSFGNELNIARGGCFQGTVVREPGFILGDSTQTQERNGGLIDSECAPSYMRRLNEKGPLDPQLENTMKEVDSNDRPSFEFSSMKDNTQVPPDDPSNGERSLATIPDSSGPGQIAPSCVESYSKSCCVDMDCVREKLTSGSVMVAAEENHPSGAGSELSSLEAEAYLSNQTRSPRKTSGSSNISSSELIIDRESTSYSESFKFQYSGGKNCPPVNTEEQEKSEVLSEQARPE</sequence>
<organism evidence="2 3">
    <name type="scientific">Brassica oleracea var. oleracea</name>
    <dbReference type="NCBI Taxonomy" id="109376"/>
    <lineage>
        <taxon>Eukaryota</taxon>
        <taxon>Viridiplantae</taxon>
        <taxon>Streptophyta</taxon>
        <taxon>Embryophyta</taxon>
        <taxon>Tracheophyta</taxon>
        <taxon>Spermatophyta</taxon>
        <taxon>Magnoliopsida</taxon>
        <taxon>eudicotyledons</taxon>
        <taxon>Gunneridae</taxon>
        <taxon>Pentapetalae</taxon>
        <taxon>rosids</taxon>
        <taxon>malvids</taxon>
        <taxon>Brassicales</taxon>
        <taxon>Brassicaceae</taxon>
        <taxon>Brassiceae</taxon>
        <taxon>Brassica</taxon>
    </lineage>
</organism>
<dbReference type="AlphaFoldDB" id="A0A0D3CUS8"/>
<feature type="region of interest" description="Disordered" evidence="1">
    <location>
        <begin position="274"/>
        <end position="304"/>
    </location>
</feature>
<feature type="compositionally biased region" description="Basic and acidic residues" evidence="1">
    <location>
        <begin position="139"/>
        <end position="150"/>
    </location>
</feature>
<name>A0A0D3CUS8_BRAOL</name>
<proteinExistence type="predicted"/>
<protein>
    <submittedName>
        <fullName evidence="2">Uncharacterized protein</fullName>
    </submittedName>
</protein>
<dbReference type="eggNOG" id="ENOG502S8DR">
    <property type="taxonomic scope" value="Eukaryota"/>
</dbReference>
<evidence type="ECO:0000313" key="3">
    <source>
        <dbReference type="Proteomes" id="UP000032141"/>
    </source>
</evidence>
<accession>A0A0D3CUS8</accession>
<reference evidence="2" key="2">
    <citation type="submission" date="2015-03" db="UniProtKB">
        <authorList>
            <consortium name="EnsemblPlants"/>
        </authorList>
    </citation>
    <scope>IDENTIFICATION</scope>
</reference>
<dbReference type="Gramene" id="Bo6g076450.1">
    <property type="protein sequence ID" value="Bo6g076450.1"/>
    <property type="gene ID" value="Bo6g076450"/>
</dbReference>
<feature type="compositionally biased region" description="Basic and acidic residues" evidence="1">
    <location>
        <begin position="290"/>
        <end position="304"/>
    </location>
</feature>
<keyword evidence="3" id="KW-1185">Reference proteome</keyword>
<feature type="compositionally biased region" description="Polar residues" evidence="1">
    <location>
        <begin position="152"/>
        <end position="162"/>
    </location>
</feature>
<dbReference type="PANTHER" id="PTHR36376:SF1">
    <property type="entry name" value="OS09G0514700 PROTEIN"/>
    <property type="match status" value="1"/>
</dbReference>
<feature type="region of interest" description="Disordered" evidence="1">
    <location>
        <begin position="240"/>
        <end position="262"/>
    </location>
</feature>
<dbReference type="PANTHER" id="PTHR36376">
    <property type="entry name" value="OS09G0514700 PROTEIN"/>
    <property type="match status" value="1"/>
</dbReference>
<reference evidence="2 3" key="1">
    <citation type="journal article" date="2014" name="Genome Biol.">
        <title>Transcriptome and methylome profiling reveals relics of genome dominance in the mesopolyploid Brassica oleracea.</title>
        <authorList>
            <person name="Parkin I.A."/>
            <person name="Koh C."/>
            <person name="Tang H."/>
            <person name="Robinson S.J."/>
            <person name="Kagale S."/>
            <person name="Clarke W.E."/>
            <person name="Town C.D."/>
            <person name="Nixon J."/>
            <person name="Krishnakumar V."/>
            <person name="Bidwell S.L."/>
            <person name="Denoeud F."/>
            <person name="Belcram H."/>
            <person name="Links M.G."/>
            <person name="Just J."/>
            <person name="Clarke C."/>
            <person name="Bender T."/>
            <person name="Huebert T."/>
            <person name="Mason A.S."/>
            <person name="Pires J.C."/>
            <person name="Barker G."/>
            <person name="Moore J."/>
            <person name="Walley P.G."/>
            <person name="Manoli S."/>
            <person name="Batley J."/>
            <person name="Edwards D."/>
            <person name="Nelson M.N."/>
            <person name="Wang X."/>
            <person name="Paterson A.H."/>
            <person name="King G."/>
            <person name="Bancroft I."/>
            <person name="Chalhoub B."/>
            <person name="Sharpe A.G."/>
        </authorList>
    </citation>
    <scope>NUCLEOTIDE SEQUENCE</scope>
    <source>
        <strain evidence="2 3">cv. TO1000</strain>
    </source>
</reference>
<dbReference type="HOGENOM" id="CLU_041978_0_0_1"/>
<evidence type="ECO:0000313" key="2">
    <source>
        <dbReference type="EnsemblPlants" id="Bo6g076450.1"/>
    </source>
</evidence>
<feature type="region of interest" description="Disordered" evidence="1">
    <location>
        <begin position="126"/>
        <end position="186"/>
    </location>
</feature>